<keyword evidence="13" id="KW-1185">Reference proteome</keyword>
<evidence type="ECO:0000313" key="12">
    <source>
        <dbReference type="EMBL" id="KAF2404561.1"/>
    </source>
</evidence>
<keyword evidence="6 10" id="KW-0862">Zinc</keyword>
<accession>A0A6G1I8N8</accession>
<keyword evidence="4 10" id="KW-0479">Metal-binding</keyword>
<evidence type="ECO:0000256" key="6">
    <source>
        <dbReference type="ARBA" id="ARBA00022833"/>
    </source>
</evidence>
<keyword evidence="5 10" id="KW-0863">Zinc-finger</keyword>
<evidence type="ECO:0000256" key="7">
    <source>
        <dbReference type="ARBA" id="ARBA00023015"/>
    </source>
</evidence>
<dbReference type="EMBL" id="ML996688">
    <property type="protein sequence ID" value="KAF2404561.1"/>
    <property type="molecule type" value="Genomic_DNA"/>
</dbReference>
<comment type="function">
    <text evidence="1 10">Transcription elongation factor implicated in the maintenance of proper chromatin structure in actively transcribed regions.</text>
</comment>
<evidence type="ECO:0000313" key="13">
    <source>
        <dbReference type="Proteomes" id="UP000799640"/>
    </source>
</evidence>
<keyword evidence="9 10" id="KW-0539">Nucleus</keyword>
<dbReference type="OrthoDB" id="445983at2759"/>
<sequence length="138" mass="14807">MGKRKKSSGPKPGGKKREALPTTFQCLFCNVDNSVTVKIDKKGGIGKLSCSACGQTFTALSNYLTAPVDIYSEWVDACEQVASKGAEETLRPDMAQRKRNSGNMASASHGGDAREMADFILEDEMEGLDSEGEGGYED</sequence>
<gene>
    <name evidence="12" type="ORF">EJ06DRAFT_209409</name>
</gene>
<evidence type="ECO:0000256" key="8">
    <source>
        <dbReference type="ARBA" id="ARBA00023163"/>
    </source>
</evidence>
<evidence type="ECO:0000256" key="5">
    <source>
        <dbReference type="ARBA" id="ARBA00022771"/>
    </source>
</evidence>
<dbReference type="GO" id="GO:0008023">
    <property type="term" value="C:transcription elongation factor complex"/>
    <property type="evidence" value="ECO:0007669"/>
    <property type="project" value="TreeGrafter"/>
</dbReference>
<dbReference type="InterPro" id="IPR007808">
    <property type="entry name" value="Elf1"/>
</dbReference>
<comment type="similarity">
    <text evidence="3 10">Belongs to the ELOF1 family.</text>
</comment>
<dbReference type="AlphaFoldDB" id="A0A6G1I8N8"/>
<dbReference type="GO" id="GO:0000993">
    <property type="term" value="F:RNA polymerase II complex binding"/>
    <property type="evidence" value="ECO:0007669"/>
    <property type="project" value="TreeGrafter"/>
</dbReference>
<evidence type="ECO:0000256" key="1">
    <source>
        <dbReference type="ARBA" id="ARBA00003357"/>
    </source>
</evidence>
<evidence type="ECO:0000256" key="9">
    <source>
        <dbReference type="ARBA" id="ARBA00023242"/>
    </source>
</evidence>
<feature type="compositionally biased region" description="Acidic residues" evidence="11">
    <location>
        <begin position="120"/>
        <end position="138"/>
    </location>
</feature>
<dbReference type="Pfam" id="PF05129">
    <property type="entry name" value="Zn_ribbon_Elf1"/>
    <property type="match status" value="1"/>
</dbReference>
<organism evidence="12 13">
    <name type="scientific">Trichodelitschia bisporula</name>
    <dbReference type="NCBI Taxonomy" id="703511"/>
    <lineage>
        <taxon>Eukaryota</taxon>
        <taxon>Fungi</taxon>
        <taxon>Dikarya</taxon>
        <taxon>Ascomycota</taxon>
        <taxon>Pezizomycotina</taxon>
        <taxon>Dothideomycetes</taxon>
        <taxon>Dothideomycetes incertae sedis</taxon>
        <taxon>Phaeotrichales</taxon>
        <taxon>Phaeotrichaceae</taxon>
        <taxon>Trichodelitschia</taxon>
    </lineage>
</organism>
<evidence type="ECO:0000256" key="4">
    <source>
        <dbReference type="ARBA" id="ARBA00022723"/>
    </source>
</evidence>
<keyword evidence="8 10" id="KW-0804">Transcription</keyword>
<dbReference type="GO" id="GO:0006368">
    <property type="term" value="P:transcription elongation by RNA polymerase II"/>
    <property type="evidence" value="ECO:0007669"/>
    <property type="project" value="TreeGrafter"/>
</dbReference>
<dbReference type="InterPro" id="IPR038567">
    <property type="entry name" value="T_Elf1_sf"/>
</dbReference>
<dbReference type="GO" id="GO:0008270">
    <property type="term" value="F:zinc ion binding"/>
    <property type="evidence" value="ECO:0007669"/>
    <property type="project" value="UniProtKB-KW"/>
</dbReference>
<feature type="region of interest" description="Disordered" evidence="11">
    <location>
        <begin position="88"/>
        <end position="138"/>
    </location>
</feature>
<dbReference type="Proteomes" id="UP000799640">
    <property type="component" value="Unassembled WGS sequence"/>
</dbReference>
<evidence type="ECO:0000256" key="2">
    <source>
        <dbReference type="ARBA" id="ARBA00004123"/>
    </source>
</evidence>
<keyword evidence="7 10" id="KW-0805">Transcription regulation</keyword>
<evidence type="ECO:0000256" key="3">
    <source>
        <dbReference type="ARBA" id="ARBA00009730"/>
    </source>
</evidence>
<evidence type="ECO:0000256" key="10">
    <source>
        <dbReference type="RuleBase" id="RU364033"/>
    </source>
</evidence>
<dbReference type="PANTHER" id="PTHR20934">
    <property type="entry name" value="TRANSCRIPTION ELONGATION FACTOR 1 HOMOLOG"/>
    <property type="match status" value="1"/>
</dbReference>
<protein>
    <recommendedName>
        <fullName evidence="10">Transcription elongation factor 1 homolog</fullName>
    </recommendedName>
</protein>
<dbReference type="SUPFAM" id="SSF57783">
    <property type="entry name" value="Zinc beta-ribbon"/>
    <property type="match status" value="1"/>
</dbReference>
<evidence type="ECO:0000256" key="11">
    <source>
        <dbReference type="SAM" id="MobiDB-lite"/>
    </source>
</evidence>
<comment type="subcellular location">
    <subcellularLocation>
        <location evidence="2 10">Nucleus</location>
    </subcellularLocation>
</comment>
<dbReference type="Gene3D" id="2.20.25.190">
    <property type="match status" value="1"/>
</dbReference>
<dbReference type="FunFam" id="2.20.25.190:FF:000001">
    <property type="entry name" value="Transcription elongation factor 1 homolog"/>
    <property type="match status" value="1"/>
</dbReference>
<proteinExistence type="inferred from homology"/>
<name>A0A6G1I8N8_9PEZI</name>
<reference evidence="12" key="1">
    <citation type="journal article" date="2020" name="Stud. Mycol.">
        <title>101 Dothideomycetes genomes: a test case for predicting lifestyles and emergence of pathogens.</title>
        <authorList>
            <person name="Haridas S."/>
            <person name="Albert R."/>
            <person name="Binder M."/>
            <person name="Bloem J."/>
            <person name="Labutti K."/>
            <person name="Salamov A."/>
            <person name="Andreopoulos B."/>
            <person name="Baker S."/>
            <person name="Barry K."/>
            <person name="Bills G."/>
            <person name="Bluhm B."/>
            <person name="Cannon C."/>
            <person name="Castanera R."/>
            <person name="Culley D."/>
            <person name="Daum C."/>
            <person name="Ezra D."/>
            <person name="Gonzalez J."/>
            <person name="Henrissat B."/>
            <person name="Kuo A."/>
            <person name="Liang C."/>
            <person name="Lipzen A."/>
            <person name="Lutzoni F."/>
            <person name="Magnuson J."/>
            <person name="Mondo S."/>
            <person name="Nolan M."/>
            <person name="Ohm R."/>
            <person name="Pangilinan J."/>
            <person name="Park H.-J."/>
            <person name="Ramirez L."/>
            <person name="Alfaro M."/>
            <person name="Sun H."/>
            <person name="Tritt A."/>
            <person name="Yoshinaga Y."/>
            <person name="Zwiers L.-H."/>
            <person name="Turgeon B."/>
            <person name="Goodwin S."/>
            <person name="Spatafora J."/>
            <person name="Crous P."/>
            <person name="Grigoriev I."/>
        </authorList>
    </citation>
    <scope>NUCLEOTIDE SEQUENCE</scope>
    <source>
        <strain evidence="12">CBS 262.69</strain>
    </source>
</reference>
<dbReference type="PANTHER" id="PTHR20934:SF0">
    <property type="entry name" value="TRANSCRIPTION ELONGATION FACTOR 1 HOMOLOG"/>
    <property type="match status" value="1"/>
</dbReference>